<protein>
    <submittedName>
        <fullName evidence="1">Uncharacterized protein</fullName>
    </submittedName>
</protein>
<reference evidence="1" key="2">
    <citation type="journal article" date="2010" name="Nature">
        <title>Comparative genomics reveals mobile pathogenicity chromosomes in Fusarium.</title>
        <authorList>
            <person name="Ma L.J."/>
            <person name="van der Does H.C."/>
            <person name="Borkovich K.A."/>
            <person name="Coleman J.J."/>
            <person name="Daboussi M.J."/>
            <person name="Di Pietro A."/>
            <person name="Dufresne M."/>
            <person name="Freitag M."/>
            <person name="Grabherr M."/>
            <person name="Henrissat B."/>
            <person name="Houterman P.M."/>
            <person name="Kang S."/>
            <person name="Shim W.B."/>
            <person name="Woloshuk C."/>
            <person name="Xie X."/>
            <person name="Xu J.R."/>
            <person name="Antoniw J."/>
            <person name="Baker S.E."/>
            <person name="Bluhm B.H."/>
            <person name="Breakspear A."/>
            <person name="Brown D.W."/>
            <person name="Butchko R.A."/>
            <person name="Chapman S."/>
            <person name="Coulson R."/>
            <person name="Coutinho P.M."/>
            <person name="Danchin E.G."/>
            <person name="Diener A."/>
            <person name="Gale L.R."/>
            <person name="Gardiner D.M."/>
            <person name="Goff S."/>
            <person name="Hammond-Kosack K.E."/>
            <person name="Hilburn K."/>
            <person name="Hua-Van A."/>
            <person name="Jonkers W."/>
            <person name="Kazan K."/>
            <person name="Kodira C.D."/>
            <person name="Koehrsen M."/>
            <person name="Kumar L."/>
            <person name="Lee Y.H."/>
            <person name="Li L."/>
            <person name="Manners J.M."/>
            <person name="Miranda-Saavedra D."/>
            <person name="Mukherjee M."/>
            <person name="Park G."/>
            <person name="Park J."/>
            <person name="Park S.Y."/>
            <person name="Proctor R.H."/>
            <person name="Regev A."/>
            <person name="Ruiz-Roldan M.C."/>
            <person name="Sain D."/>
            <person name="Sakthikumar S."/>
            <person name="Sykes S."/>
            <person name="Schwartz D.C."/>
            <person name="Turgeon B.G."/>
            <person name="Wapinski I."/>
            <person name="Yoder O."/>
            <person name="Young S."/>
            <person name="Zeng Q."/>
            <person name="Zhou S."/>
            <person name="Galagan J."/>
            <person name="Cuomo C.A."/>
            <person name="Kistler H.C."/>
            <person name="Rep M."/>
        </authorList>
    </citation>
    <scope>NUCLEOTIDE SEQUENCE [LARGE SCALE GENOMIC DNA]</scope>
    <source>
        <strain evidence="1">4287</strain>
    </source>
</reference>
<accession>A0A0J9V7H8</accession>
<evidence type="ECO:0000313" key="2">
    <source>
        <dbReference type="Proteomes" id="UP000009097"/>
    </source>
</evidence>
<dbReference type="KEGG" id="fox:FOXG_19848"/>
<name>A0A0J9V7H8_FUSO4</name>
<organism evidence="1 2">
    <name type="scientific">Fusarium oxysporum f. sp. lycopersici (strain 4287 / CBS 123668 / FGSC 9935 / NRRL 34936)</name>
    <name type="common">Fusarium vascular wilt of tomato</name>
    <dbReference type="NCBI Taxonomy" id="426428"/>
    <lineage>
        <taxon>Eukaryota</taxon>
        <taxon>Fungi</taxon>
        <taxon>Dikarya</taxon>
        <taxon>Ascomycota</taxon>
        <taxon>Pezizomycotina</taxon>
        <taxon>Sordariomycetes</taxon>
        <taxon>Hypocreomycetidae</taxon>
        <taxon>Hypocreales</taxon>
        <taxon>Nectriaceae</taxon>
        <taxon>Fusarium</taxon>
        <taxon>Fusarium oxysporum species complex</taxon>
    </lineage>
</organism>
<reference evidence="1" key="1">
    <citation type="submission" date="2007-04" db="EMBL/GenBank/DDBJ databases">
        <authorList>
            <consortium name="The Broad Institute Genome Sequencing Platform"/>
            <person name="Birren B."/>
            <person name="Lander E."/>
            <person name="Galagan J."/>
            <person name="Nusbaum C."/>
            <person name="Devon K."/>
            <person name="Ma L.-J."/>
            <person name="Jaffe D."/>
            <person name="Butler J."/>
            <person name="Alvarez P."/>
            <person name="Gnerre S."/>
            <person name="Grabherr M."/>
            <person name="Kleber M."/>
            <person name="Mauceli E."/>
            <person name="Brockman W."/>
            <person name="MacCallum I.A."/>
            <person name="Young S."/>
            <person name="LaButti K."/>
            <person name="DeCaprio D."/>
            <person name="Crawford M."/>
            <person name="Koehrsen M."/>
            <person name="Engels R."/>
            <person name="Montgomery P."/>
            <person name="Pearson M."/>
            <person name="Howarth C."/>
            <person name="Larson L."/>
            <person name="White J."/>
            <person name="O'Leary S."/>
            <person name="Kodira C."/>
            <person name="Zeng Q."/>
            <person name="Yandava C."/>
            <person name="Alvarado L."/>
            <person name="Kistler C."/>
            <person name="Shim W.-B."/>
            <person name="Kang S."/>
            <person name="Woloshuk C."/>
        </authorList>
    </citation>
    <scope>NUCLEOTIDE SEQUENCE</scope>
    <source>
        <strain evidence="1">4287</strain>
    </source>
</reference>
<evidence type="ECO:0000313" key="1">
    <source>
        <dbReference type="EMBL" id="KNB07494.1"/>
    </source>
</evidence>
<dbReference type="EMBL" id="DS231705">
    <property type="protein sequence ID" value="KNB07494.1"/>
    <property type="molecule type" value="Genomic_DNA"/>
</dbReference>
<dbReference type="RefSeq" id="XP_018245539.1">
    <property type="nucleotide sequence ID" value="XM_018400132.1"/>
</dbReference>
<sequence length="120" mass="13193">MANGASPCPVLFGLFIRASQLVEVNDKGAGIYKAVLERGSAILWQLSKPAMTLRVGEDWITTNEIHVNCAVTEGNVQNSRADFGGKFLKKCAVRLHSCECDRLGWIWGQQPARLSNMGSW</sequence>
<gene>
    <name evidence="1" type="ORF">FOXG_19848</name>
</gene>
<proteinExistence type="predicted"/>
<dbReference type="GeneID" id="28960554"/>
<dbReference type="AlphaFoldDB" id="A0A0J9V7H8"/>
<dbReference type="VEuPathDB" id="FungiDB:FOXG_19848"/>
<dbReference type="Proteomes" id="UP000009097">
    <property type="component" value="Unassembled WGS sequence"/>
</dbReference>